<sequence>MEGKSSHLKIRDGVLFMLRGVRPGWTCSSYRLDFDWEREAVLLNKPGQKYTIGKNLESFDPGKYGQFLKFCDNADVSEEHCQIECDASGNFWLRSLGQAKTFLNGKLIQDSPVKLKFGDILYFSYIFSPFWDSLLFHLAKSRGRKKLLYRKNSSGEEFAVFKFDILTLGDPVNRKLPNRTKYKASNQDKSDPGLPDFKNKSPIYPLHHPIFENHIILTKIFEHLANPDPWMPWHQRNLFNFRLVSKSWNDSARLVLQKNFVPKFRIVIDKLILNPYYTTNRFDTHRMKGLKFDAMNIDIWPEASTCHMRDNPNRDKAVIKFNQDFSAFINHPDFHPLKVLTMNVDYLTPISTLLTKFCPSLEELDIQINMMWINDEKILDKSGFPEDLRFPKLKKLTLEFCDHARGDLNKMSDSKCLAQLLQATCKIEELVLKNYGKLPGNFDSFENLRKITIYGGRKYNVEILNLHDFLVQFMTLPTDQLSSFKLDIGWIPVQSMPEEALLNFLEKQRQSLENLEISVNAGFFYQCIKVPRCMPKLKKLWISVTPERKWVWAWGFKLSSQLAKGSGDFTIASDSEILEAPLVAREGSKCGQKSCPSCNDSLVYGTRKKNNGK</sequence>
<dbReference type="Gene3D" id="2.60.200.20">
    <property type="match status" value="1"/>
</dbReference>
<evidence type="ECO:0000256" key="1">
    <source>
        <dbReference type="SAM" id="MobiDB-lite"/>
    </source>
</evidence>
<dbReference type="SUPFAM" id="SSF52047">
    <property type="entry name" value="RNI-like"/>
    <property type="match status" value="1"/>
</dbReference>
<evidence type="ECO:0000313" key="4">
    <source>
        <dbReference type="Proteomes" id="UP000198287"/>
    </source>
</evidence>
<organism evidence="3 4">
    <name type="scientific">Folsomia candida</name>
    <name type="common">Springtail</name>
    <dbReference type="NCBI Taxonomy" id="158441"/>
    <lineage>
        <taxon>Eukaryota</taxon>
        <taxon>Metazoa</taxon>
        <taxon>Ecdysozoa</taxon>
        <taxon>Arthropoda</taxon>
        <taxon>Hexapoda</taxon>
        <taxon>Collembola</taxon>
        <taxon>Entomobryomorpha</taxon>
        <taxon>Isotomoidea</taxon>
        <taxon>Isotomidae</taxon>
        <taxon>Proisotominae</taxon>
        <taxon>Folsomia</taxon>
    </lineage>
</organism>
<reference evidence="3 4" key="1">
    <citation type="submission" date="2015-12" db="EMBL/GenBank/DDBJ databases">
        <title>The genome of Folsomia candida.</title>
        <authorList>
            <person name="Faddeeva A."/>
            <person name="Derks M.F."/>
            <person name="Anvar Y."/>
            <person name="Smit S."/>
            <person name="Van Straalen N."/>
            <person name="Roelofs D."/>
        </authorList>
    </citation>
    <scope>NUCLEOTIDE SEQUENCE [LARGE SCALE GENOMIC DNA]</scope>
    <source>
        <strain evidence="3 4">VU population</strain>
        <tissue evidence="3">Whole body</tissue>
    </source>
</reference>
<dbReference type="InterPro" id="IPR000253">
    <property type="entry name" value="FHA_dom"/>
</dbReference>
<accession>A0A226DJE5</accession>
<dbReference type="InterPro" id="IPR032675">
    <property type="entry name" value="LRR_dom_sf"/>
</dbReference>
<dbReference type="Pfam" id="PF00498">
    <property type="entry name" value="FHA"/>
    <property type="match status" value="1"/>
</dbReference>
<name>A0A226DJE5_FOLCA</name>
<comment type="caution">
    <text evidence="3">The sequence shown here is derived from an EMBL/GenBank/DDBJ whole genome shotgun (WGS) entry which is preliminary data.</text>
</comment>
<keyword evidence="4" id="KW-1185">Reference proteome</keyword>
<dbReference type="AlphaFoldDB" id="A0A226DJE5"/>
<dbReference type="PROSITE" id="PS50006">
    <property type="entry name" value="FHA_DOMAIN"/>
    <property type="match status" value="1"/>
</dbReference>
<evidence type="ECO:0000259" key="2">
    <source>
        <dbReference type="PROSITE" id="PS50006"/>
    </source>
</evidence>
<dbReference type="EMBL" id="LNIX01000019">
    <property type="protein sequence ID" value="OXA44306.1"/>
    <property type="molecule type" value="Genomic_DNA"/>
</dbReference>
<feature type="domain" description="FHA" evidence="2">
    <location>
        <begin position="50"/>
        <end position="108"/>
    </location>
</feature>
<dbReference type="Proteomes" id="UP000198287">
    <property type="component" value="Unassembled WGS sequence"/>
</dbReference>
<feature type="region of interest" description="Disordered" evidence="1">
    <location>
        <begin position="177"/>
        <end position="196"/>
    </location>
</feature>
<gene>
    <name evidence="3" type="ORF">Fcan01_20833</name>
</gene>
<dbReference type="InterPro" id="IPR008984">
    <property type="entry name" value="SMAD_FHA_dom_sf"/>
</dbReference>
<evidence type="ECO:0000313" key="3">
    <source>
        <dbReference type="EMBL" id="OXA44306.1"/>
    </source>
</evidence>
<dbReference type="SUPFAM" id="SSF49879">
    <property type="entry name" value="SMAD/FHA domain"/>
    <property type="match status" value="1"/>
</dbReference>
<protein>
    <recommendedName>
        <fullName evidence="2">FHA domain-containing protein</fullName>
    </recommendedName>
</protein>
<proteinExistence type="predicted"/>
<dbReference type="Gene3D" id="3.80.10.10">
    <property type="entry name" value="Ribonuclease Inhibitor"/>
    <property type="match status" value="1"/>
</dbReference>